<dbReference type="PANTHER" id="PTHR43527">
    <property type="entry name" value="4-DIPHOSPHOCYTIDYL-2-C-METHYL-D-ERYTHRITOL KINASE, CHLOROPLASTIC"/>
    <property type="match status" value="1"/>
</dbReference>
<dbReference type="FunFam" id="3.30.230.10:FF:000029">
    <property type="entry name" value="4-diphosphocytidyl-2-C-methyl-D-erythritol kinase"/>
    <property type="match status" value="1"/>
</dbReference>
<gene>
    <name evidence="9" type="primary">ispE</name>
    <name evidence="12" type="ORF">B0W44_00245</name>
</gene>
<comment type="catalytic activity">
    <reaction evidence="9">
        <text>4-CDP-2-C-methyl-D-erythritol + ATP = 4-CDP-2-C-methyl-D-erythritol 2-phosphate + ADP + H(+)</text>
        <dbReference type="Rhea" id="RHEA:18437"/>
        <dbReference type="ChEBI" id="CHEBI:15378"/>
        <dbReference type="ChEBI" id="CHEBI:30616"/>
        <dbReference type="ChEBI" id="CHEBI:57823"/>
        <dbReference type="ChEBI" id="CHEBI:57919"/>
        <dbReference type="ChEBI" id="CHEBI:456216"/>
        <dbReference type="EC" id="2.7.1.148"/>
    </reaction>
</comment>
<dbReference type="Pfam" id="PF08544">
    <property type="entry name" value="GHMP_kinases_C"/>
    <property type="match status" value="1"/>
</dbReference>
<dbReference type="NCBIfam" id="TIGR00154">
    <property type="entry name" value="ispE"/>
    <property type="match status" value="1"/>
</dbReference>
<keyword evidence="9" id="KW-0414">Isoprene biosynthesis</keyword>
<accession>A0A1U9K351</accession>
<dbReference type="HAMAP" id="MF_00061">
    <property type="entry name" value="IspE"/>
    <property type="match status" value="1"/>
</dbReference>
<dbReference type="OrthoDB" id="9809438at2"/>
<dbReference type="SUPFAM" id="SSF54211">
    <property type="entry name" value="Ribosomal protein S5 domain 2-like"/>
    <property type="match status" value="1"/>
</dbReference>
<comment type="pathway">
    <text evidence="9">Isoprenoid biosynthesis; isopentenyl diphosphate biosynthesis via DXP pathway; isopentenyl diphosphate from 1-deoxy-D-xylulose 5-phosphate: step 3/6.</text>
</comment>
<dbReference type="Gene3D" id="3.30.230.10">
    <property type="match status" value="1"/>
</dbReference>
<dbReference type="InterPro" id="IPR013750">
    <property type="entry name" value="GHMP_kinase_C_dom"/>
</dbReference>
<dbReference type="NCBIfam" id="NF011202">
    <property type="entry name" value="PRK14608.1"/>
    <property type="match status" value="1"/>
</dbReference>
<keyword evidence="7 9" id="KW-0067">ATP-binding</keyword>
<dbReference type="GO" id="GO:0016114">
    <property type="term" value="P:terpenoid biosynthetic process"/>
    <property type="evidence" value="ECO:0007669"/>
    <property type="project" value="UniProtKB-UniRule"/>
</dbReference>
<dbReference type="EMBL" id="CP019699">
    <property type="protein sequence ID" value="AQS54457.1"/>
    <property type="molecule type" value="Genomic_DNA"/>
</dbReference>
<evidence type="ECO:0000256" key="5">
    <source>
        <dbReference type="ARBA" id="ARBA00022741"/>
    </source>
</evidence>
<dbReference type="SUPFAM" id="SSF55060">
    <property type="entry name" value="GHMP Kinase, C-terminal domain"/>
    <property type="match status" value="1"/>
</dbReference>
<dbReference type="PRINTS" id="PR00958">
    <property type="entry name" value="HOMSERKINASE"/>
</dbReference>
<organism evidence="12 13">
    <name type="scientific">Novibacillus thermophilus</name>
    <dbReference type="NCBI Taxonomy" id="1471761"/>
    <lineage>
        <taxon>Bacteria</taxon>
        <taxon>Bacillati</taxon>
        <taxon>Bacillota</taxon>
        <taxon>Bacilli</taxon>
        <taxon>Bacillales</taxon>
        <taxon>Thermoactinomycetaceae</taxon>
        <taxon>Novibacillus</taxon>
    </lineage>
</organism>
<protein>
    <recommendedName>
        <fullName evidence="3 9">4-diphosphocytidyl-2-C-methyl-D-erythritol kinase</fullName>
        <shortName evidence="9">CMK</shortName>
        <ecNumber evidence="2 9">2.7.1.148</ecNumber>
    </recommendedName>
    <alternativeName>
        <fullName evidence="8 9">4-(cytidine-5'-diphospho)-2-C-methyl-D-erythritol kinase</fullName>
    </alternativeName>
</protein>
<dbReference type="GO" id="GO:0019288">
    <property type="term" value="P:isopentenyl diphosphate biosynthetic process, methylerythritol 4-phosphate pathway"/>
    <property type="evidence" value="ECO:0007669"/>
    <property type="project" value="UniProtKB-UniRule"/>
</dbReference>
<evidence type="ECO:0000256" key="6">
    <source>
        <dbReference type="ARBA" id="ARBA00022777"/>
    </source>
</evidence>
<comment type="function">
    <text evidence="9">Catalyzes the phosphorylation of the position 2 hydroxy group of 4-diphosphocytidyl-2C-methyl-D-erythritol.</text>
</comment>
<reference evidence="12 13" key="1">
    <citation type="journal article" date="2015" name="Int. J. Syst. Evol. Microbiol.">
        <title>Novibacillus thermophilus gen. nov., sp. nov., a Gram-staining-negative and moderately thermophilic member of the family Thermoactinomycetaceae.</title>
        <authorList>
            <person name="Yang G."/>
            <person name="Chen J."/>
            <person name="Zhou S."/>
        </authorList>
    </citation>
    <scope>NUCLEOTIDE SEQUENCE [LARGE SCALE GENOMIC DNA]</scope>
    <source>
        <strain evidence="12 13">SG-1</strain>
    </source>
</reference>
<dbReference type="Proteomes" id="UP000188603">
    <property type="component" value="Chromosome"/>
</dbReference>
<comment type="similarity">
    <text evidence="1 9">Belongs to the GHMP kinase family. IspE subfamily.</text>
</comment>
<dbReference type="KEGG" id="ntr:B0W44_00245"/>
<feature type="domain" description="GHMP kinase C-terminal" evidence="11">
    <location>
        <begin position="210"/>
        <end position="283"/>
    </location>
</feature>
<evidence type="ECO:0000256" key="7">
    <source>
        <dbReference type="ARBA" id="ARBA00022840"/>
    </source>
</evidence>
<dbReference type="InterPro" id="IPR006204">
    <property type="entry name" value="GHMP_kinase_N_dom"/>
</dbReference>
<name>A0A1U9K351_9BACL</name>
<feature type="domain" description="GHMP kinase N-terminal" evidence="10">
    <location>
        <begin position="75"/>
        <end position="153"/>
    </location>
</feature>
<evidence type="ECO:0000259" key="10">
    <source>
        <dbReference type="Pfam" id="PF00288"/>
    </source>
</evidence>
<dbReference type="InterPro" id="IPR020568">
    <property type="entry name" value="Ribosomal_Su5_D2-typ_SF"/>
</dbReference>
<dbReference type="InterPro" id="IPR014721">
    <property type="entry name" value="Ribsml_uS5_D2-typ_fold_subgr"/>
</dbReference>
<proteinExistence type="inferred from homology"/>
<feature type="binding site" evidence="9">
    <location>
        <begin position="103"/>
        <end position="113"/>
    </location>
    <ligand>
        <name>ATP</name>
        <dbReference type="ChEBI" id="CHEBI:30616"/>
    </ligand>
</feature>
<sequence>MGVGIKEGLCVISEKAPAKINLSLDVIRRREDGYHELEMVMTMIDLADRVDLYEERYPVIRVESSSGVVPSDSQNLAYQAASLLQERYRVSRGASIYIDKKIPVAAGLAGGSSDAAATLRGLNRLWELHLSLDELARIGEEIGSDVPFCIYGGTALAKGRGEVLTHLPAPPSCWVVLAKPAFSVSTKEVYGALRVDHITRRPDTDKLVQVIKAQDYEAMCRLMYNVLEEVTMKMYPEVGTYKRLITRFGADAVLMSGSGPTVFALVRQESRVRRLVSALRGFCRDVYAVRLLGHGLNLRENVQK</sequence>
<feature type="active site" evidence="9">
    <location>
        <position position="145"/>
    </location>
</feature>
<dbReference type="Pfam" id="PF00288">
    <property type="entry name" value="GHMP_kinases_N"/>
    <property type="match status" value="1"/>
</dbReference>
<dbReference type="EC" id="2.7.1.148" evidence="2 9"/>
<evidence type="ECO:0000256" key="1">
    <source>
        <dbReference type="ARBA" id="ARBA00009684"/>
    </source>
</evidence>
<keyword evidence="4 9" id="KW-0808">Transferase</keyword>
<keyword evidence="13" id="KW-1185">Reference proteome</keyword>
<dbReference type="FunFam" id="3.30.70.890:FF:000006">
    <property type="entry name" value="4-diphosphocytidyl-2-C-methyl-D-erythritol kinase"/>
    <property type="match status" value="1"/>
</dbReference>
<dbReference type="PANTHER" id="PTHR43527:SF2">
    <property type="entry name" value="4-DIPHOSPHOCYTIDYL-2-C-METHYL-D-ERYTHRITOL KINASE, CHLOROPLASTIC"/>
    <property type="match status" value="1"/>
</dbReference>
<dbReference type="UniPathway" id="UPA00056">
    <property type="reaction ID" value="UER00094"/>
</dbReference>
<keyword evidence="6 9" id="KW-0418">Kinase</keyword>
<evidence type="ECO:0000259" key="11">
    <source>
        <dbReference type="Pfam" id="PF08544"/>
    </source>
</evidence>
<evidence type="ECO:0000256" key="3">
    <source>
        <dbReference type="ARBA" id="ARBA00017473"/>
    </source>
</evidence>
<dbReference type="PIRSF" id="PIRSF010376">
    <property type="entry name" value="IspE"/>
    <property type="match status" value="1"/>
</dbReference>
<dbReference type="STRING" id="1471761.B0W44_00245"/>
<evidence type="ECO:0000313" key="13">
    <source>
        <dbReference type="Proteomes" id="UP000188603"/>
    </source>
</evidence>
<evidence type="ECO:0000256" key="9">
    <source>
        <dbReference type="HAMAP-Rule" id="MF_00061"/>
    </source>
</evidence>
<dbReference type="InterPro" id="IPR036554">
    <property type="entry name" value="GHMP_kinase_C_sf"/>
</dbReference>
<dbReference type="GO" id="GO:0050515">
    <property type="term" value="F:4-(cytidine 5'-diphospho)-2-C-methyl-D-erythritol kinase activity"/>
    <property type="evidence" value="ECO:0007669"/>
    <property type="project" value="UniProtKB-UniRule"/>
</dbReference>
<dbReference type="AlphaFoldDB" id="A0A1U9K351"/>
<keyword evidence="5 9" id="KW-0547">Nucleotide-binding</keyword>
<dbReference type="Gene3D" id="3.30.70.890">
    <property type="entry name" value="GHMP kinase, C-terminal domain"/>
    <property type="match status" value="1"/>
</dbReference>
<dbReference type="InterPro" id="IPR004424">
    <property type="entry name" value="IspE"/>
</dbReference>
<dbReference type="GO" id="GO:0005524">
    <property type="term" value="F:ATP binding"/>
    <property type="evidence" value="ECO:0007669"/>
    <property type="project" value="UniProtKB-UniRule"/>
</dbReference>
<evidence type="ECO:0000256" key="8">
    <source>
        <dbReference type="ARBA" id="ARBA00032554"/>
    </source>
</evidence>
<evidence type="ECO:0000256" key="2">
    <source>
        <dbReference type="ARBA" id="ARBA00012052"/>
    </source>
</evidence>
<feature type="active site" evidence="9">
    <location>
        <position position="19"/>
    </location>
</feature>
<evidence type="ECO:0000313" key="12">
    <source>
        <dbReference type="EMBL" id="AQS54457.1"/>
    </source>
</evidence>
<evidence type="ECO:0000256" key="4">
    <source>
        <dbReference type="ARBA" id="ARBA00022679"/>
    </source>
</evidence>